<dbReference type="PANTHER" id="PTHR38344:SF1">
    <property type="entry name" value="INORGANIC CARBON TRANSPORTER SUBUNIT DABA-RELATED"/>
    <property type="match status" value="1"/>
</dbReference>
<keyword evidence="3 6" id="KW-0479">Metal-binding</keyword>
<feature type="binding site" evidence="6">
    <location>
        <position position="566"/>
    </location>
    <ligand>
        <name>Zn(2+)</name>
        <dbReference type="ChEBI" id="CHEBI:29105"/>
    </ligand>
</feature>
<evidence type="ECO:0000256" key="7">
    <source>
        <dbReference type="SAM" id="MobiDB-lite"/>
    </source>
</evidence>
<dbReference type="InterPro" id="IPR018752">
    <property type="entry name" value="DabA"/>
</dbReference>
<feature type="region of interest" description="Disordered" evidence="7">
    <location>
        <begin position="455"/>
        <end position="479"/>
    </location>
</feature>
<dbReference type="PANTHER" id="PTHR38344">
    <property type="entry name" value="UPF0753 PROTEIN AQ_863"/>
    <property type="match status" value="1"/>
</dbReference>
<gene>
    <name evidence="6" type="primary">dabA</name>
    <name evidence="8" type="ORF">RF679_00245</name>
</gene>
<evidence type="ECO:0000256" key="2">
    <source>
        <dbReference type="ARBA" id="ARBA00022475"/>
    </source>
</evidence>
<reference evidence="8" key="1">
    <citation type="submission" date="2023-09" db="EMBL/GenBank/DDBJ databases">
        <title>Undibacterium sp. 20NA77.5 isolated from freshwater.</title>
        <authorList>
            <person name="Le V."/>
            <person name="Ko S.-R."/>
            <person name="Ahn C.-Y."/>
            <person name="Oh H.-M."/>
        </authorList>
    </citation>
    <scope>NUCLEOTIDE SEQUENCE</scope>
    <source>
        <strain evidence="8">20NA77.5</strain>
    </source>
</reference>
<evidence type="ECO:0000256" key="5">
    <source>
        <dbReference type="ARBA" id="ARBA00023136"/>
    </source>
</evidence>
<keyword evidence="2 6" id="KW-1003">Cell membrane</keyword>
<keyword evidence="9" id="KW-1185">Reference proteome</keyword>
<protein>
    <recommendedName>
        <fullName evidence="6">Probable inorganic carbon transporter subunit DabA</fullName>
    </recommendedName>
</protein>
<proteinExistence type="inferred from homology"/>
<feature type="binding site" evidence="6">
    <location>
        <position position="379"/>
    </location>
    <ligand>
        <name>Zn(2+)</name>
        <dbReference type="ChEBI" id="CHEBI:29105"/>
    </ligand>
</feature>
<feature type="compositionally biased region" description="Basic and acidic residues" evidence="7">
    <location>
        <begin position="462"/>
        <end position="475"/>
    </location>
</feature>
<evidence type="ECO:0000256" key="3">
    <source>
        <dbReference type="ARBA" id="ARBA00022723"/>
    </source>
</evidence>
<evidence type="ECO:0000313" key="9">
    <source>
        <dbReference type="Proteomes" id="UP001181355"/>
    </source>
</evidence>
<sequence>MITLDHTAAQETSTSTIEPTVVNAEKWSEFRRAVSLACEAACQTIAPAWPLDQAIAVNPHWQRVDRPVREVAARMAVLGGIQVFPARDYQRQAWESKRITEVDLYSAIRQIPAARERQLNMDFCIDALSKDVKINQLPLLIDVLDIDPDRHTRLSWRSAITHQVSQTCAAYFDHHQAQWQPERASGLYAFWRETITHDHGIGTLMGLPNLGRVLHLLPQQHEDAEVWVMQHLGLPQDAWTDYLEAVLLTVNGWASSCAYLAWQAKLAGGSDQHLRELLAIRLAWGIVLLECRRELQHDAQTSLAFSALRREWENHKARLRQAEDALLVDEVWQLALERGYQTKLAQQLLQTVVPSVSTSASASTSNELDSAWEMQAVFCIDVRSEPMRRALEAVDPAIQTKGFAGFFGVPAAYTPMASALQRPQLPGLLPAAMQISECVVVGPEAGLDQTETVEAQAQRSTISERRQQRFARDRQWSNTSQRPSTAFNYVEAAGWTYLGKLWRSWKPQQAARLSADTYALSAVEQSVCRPRLMGLRLEQQVDLSAKVLHAMGLESDFAPIVMLVGHGSQSANNAHAAALDCGACCGQTGEVNVRSLVAILNTPAVRQGLQAKGVVIPEHVQFMAALHNTTTDEIDTFDLDLLSPSAQQRWAKMAVVFAQAADQVRRERAHKLGENPRSSHQSLLSKLRLRANDAAQTRPEWGLANNAAFLMLPSARGLHLDGRSFLHDYRIENDPDHGVLELLMTAPMLVTHWINWQYHASSCEPQRYGCGNKILHNVVGGRLGVFEGNGGDLRIGLSKQSLHDGEKLLHEPLRLTVVIAAPTEVIDSLIRKHQILQHLLNNGWLHLWSVQTSLLRYTEQGWTAVLDESLAKTQEV</sequence>
<evidence type="ECO:0000313" key="8">
    <source>
        <dbReference type="EMBL" id="WMW80723.1"/>
    </source>
</evidence>
<comment type="subcellular location">
    <subcellularLocation>
        <location evidence="6">Cell membrane</location>
        <topology evidence="6">Peripheral membrane protein</topology>
    </subcellularLocation>
</comment>
<comment type="similarity">
    <text evidence="6">Belongs to the inorganic carbon transporter (TC 9.A.2) DabA family.</text>
</comment>
<keyword evidence="1 6" id="KW-0813">Transport</keyword>
<keyword evidence="5 6" id="KW-0472">Membrane</keyword>
<dbReference type="RefSeq" id="WP_309482214.1">
    <property type="nucleotide sequence ID" value="NZ_CP133720.1"/>
</dbReference>
<organism evidence="8 9">
    <name type="scientific">Undibacterium cyanobacteriorum</name>
    <dbReference type="NCBI Taxonomy" id="3073561"/>
    <lineage>
        <taxon>Bacteria</taxon>
        <taxon>Pseudomonadati</taxon>
        <taxon>Pseudomonadota</taxon>
        <taxon>Betaproteobacteria</taxon>
        <taxon>Burkholderiales</taxon>
        <taxon>Oxalobacteraceae</taxon>
        <taxon>Undibacterium</taxon>
    </lineage>
</organism>
<keyword evidence="4 6" id="KW-0862">Zinc</keyword>
<accession>A0ABY9RHM2</accession>
<evidence type="ECO:0000256" key="6">
    <source>
        <dbReference type="HAMAP-Rule" id="MF_01871"/>
    </source>
</evidence>
<feature type="binding site" evidence="6">
    <location>
        <position position="381"/>
    </location>
    <ligand>
        <name>Zn(2+)</name>
        <dbReference type="ChEBI" id="CHEBI:29105"/>
    </ligand>
</feature>
<dbReference type="HAMAP" id="MF_01871">
    <property type="entry name" value="DabA"/>
    <property type="match status" value="1"/>
</dbReference>
<feature type="binding site" evidence="6">
    <location>
        <position position="581"/>
    </location>
    <ligand>
        <name>Zn(2+)</name>
        <dbReference type="ChEBI" id="CHEBI:29105"/>
    </ligand>
</feature>
<evidence type="ECO:0000256" key="4">
    <source>
        <dbReference type="ARBA" id="ARBA00022833"/>
    </source>
</evidence>
<evidence type="ECO:0000256" key="1">
    <source>
        <dbReference type="ARBA" id="ARBA00022448"/>
    </source>
</evidence>
<dbReference type="EMBL" id="CP133720">
    <property type="protein sequence ID" value="WMW80723.1"/>
    <property type="molecule type" value="Genomic_DNA"/>
</dbReference>
<dbReference type="Pfam" id="PF10070">
    <property type="entry name" value="DabA"/>
    <property type="match status" value="1"/>
</dbReference>
<name>A0ABY9RHM2_9BURK</name>
<comment type="cofactor">
    <cofactor evidence="6">
        <name>Zn(2+)</name>
        <dbReference type="ChEBI" id="CHEBI:29105"/>
    </cofactor>
</comment>
<comment type="subunit">
    <text evidence="6">Forms a complex with DabB.</text>
</comment>
<dbReference type="Proteomes" id="UP001181355">
    <property type="component" value="Chromosome"/>
</dbReference>
<comment type="function">
    <text evidence="6">Part of an energy-coupled inorganic carbon pump.</text>
</comment>